<protein>
    <submittedName>
        <fullName evidence="5">Calcium-binding protein</fullName>
    </submittedName>
</protein>
<reference evidence="5 6" key="1">
    <citation type="submission" date="2015-12" db="EMBL/GenBank/DDBJ databases">
        <title>Dictyostelia acquired genes for synthesis and detection of signals that induce cell-type specialization by lateral gene transfer from prokaryotes.</title>
        <authorList>
            <person name="Gloeckner G."/>
            <person name="Schaap P."/>
        </authorList>
    </citation>
    <scope>NUCLEOTIDE SEQUENCE [LARGE SCALE GENOMIC DNA]</scope>
    <source>
        <strain evidence="5 6">TK</strain>
    </source>
</reference>
<comment type="caution">
    <text evidence="5">The sequence shown here is derived from an EMBL/GenBank/DDBJ whole genome shotgun (WGS) entry which is preliminary data.</text>
</comment>
<dbReference type="SUPFAM" id="SSF47473">
    <property type="entry name" value="EF-hand"/>
    <property type="match status" value="1"/>
</dbReference>
<dbReference type="Gene3D" id="1.10.238.10">
    <property type="entry name" value="EF-hand"/>
    <property type="match status" value="1"/>
</dbReference>
<feature type="domain" description="EF-hand" evidence="4">
    <location>
        <begin position="61"/>
        <end position="96"/>
    </location>
</feature>
<dbReference type="Pfam" id="PF13499">
    <property type="entry name" value="EF-hand_7"/>
    <property type="match status" value="1"/>
</dbReference>
<gene>
    <name evidence="5" type="ORF">DLAC_03279</name>
</gene>
<evidence type="ECO:0000313" key="6">
    <source>
        <dbReference type="Proteomes" id="UP000076078"/>
    </source>
</evidence>
<keyword evidence="2" id="KW-0677">Repeat</keyword>
<dbReference type="InterPro" id="IPR018247">
    <property type="entry name" value="EF_Hand_1_Ca_BS"/>
</dbReference>
<dbReference type="InterPro" id="IPR011992">
    <property type="entry name" value="EF-hand-dom_pair"/>
</dbReference>
<keyword evidence="1" id="KW-0479">Metal-binding</keyword>
<dbReference type="PROSITE" id="PS00018">
    <property type="entry name" value="EF_HAND_1"/>
    <property type="match status" value="3"/>
</dbReference>
<evidence type="ECO:0000313" key="5">
    <source>
        <dbReference type="EMBL" id="KYR00127.1"/>
    </source>
</evidence>
<dbReference type="AlphaFoldDB" id="A0A152A1Y0"/>
<dbReference type="OMA" id="TITKKEW"/>
<keyword evidence="6" id="KW-1185">Reference proteome</keyword>
<feature type="domain" description="EF-hand" evidence="4">
    <location>
        <begin position="97"/>
        <end position="132"/>
    </location>
</feature>
<accession>A0A152A1Y0</accession>
<evidence type="ECO:0000259" key="4">
    <source>
        <dbReference type="PROSITE" id="PS50222"/>
    </source>
</evidence>
<dbReference type="PRINTS" id="PR00450">
    <property type="entry name" value="RECOVERIN"/>
</dbReference>
<dbReference type="EMBL" id="LODT01000016">
    <property type="protein sequence ID" value="KYR00127.1"/>
    <property type="molecule type" value="Genomic_DNA"/>
</dbReference>
<dbReference type="PROSITE" id="PS50222">
    <property type="entry name" value="EF_HAND_2"/>
    <property type="match status" value="3"/>
</dbReference>
<dbReference type="InterPro" id="IPR002048">
    <property type="entry name" value="EF_hand_dom"/>
</dbReference>
<name>A0A152A1Y0_TIELA</name>
<dbReference type="OrthoDB" id="191686at2759"/>
<organism evidence="5 6">
    <name type="scientific">Tieghemostelium lacteum</name>
    <name type="common">Slime mold</name>
    <name type="synonym">Dictyostelium lacteum</name>
    <dbReference type="NCBI Taxonomy" id="361077"/>
    <lineage>
        <taxon>Eukaryota</taxon>
        <taxon>Amoebozoa</taxon>
        <taxon>Evosea</taxon>
        <taxon>Eumycetozoa</taxon>
        <taxon>Dictyostelia</taxon>
        <taxon>Dictyosteliales</taxon>
        <taxon>Raperosteliaceae</taxon>
        <taxon>Tieghemostelium</taxon>
    </lineage>
</organism>
<dbReference type="Proteomes" id="UP000076078">
    <property type="component" value="Unassembled WGS sequence"/>
</dbReference>
<dbReference type="GO" id="GO:0005509">
    <property type="term" value="F:calcium ion binding"/>
    <property type="evidence" value="ECO:0007669"/>
    <property type="project" value="InterPro"/>
</dbReference>
<dbReference type="PANTHER" id="PTHR45942">
    <property type="entry name" value="PROTEIN PHOSPATASE 3 REGULATORY SUBUNIT B ALPHA ISOFORM TYPE 1"/>
    <property type="match status" value="1"/>
</dbReference>
<dbReference type="STRING" id="361077.A0A152A1Y0"/>
<evidence type="ECO:0000256" key="1">
    <source>
        <dbReference type="ARBA" id="ARBA00022723"/>
    </source>
</evidence>
<sequence length="185" mass="20683">MGSQNSKLDSADVEYLSKQTSLSKNEITKLHKEFKEADKDKNGSFNRAEFIEFFKPRLPNFPQDHLSNLFDTFDTDKSGSIDFKELSIAISIFGKASAEEKLTVLFDVWDKDASGSLEKVEIESLVKMMVEVGKAMGKKESDVTVFINKLFEKLDADKSNTITKKEWVTQGASSPSLLVLLGVTN</sequence>
<evidence type="ECO:0000256" key="2">
    <source>
        <dbReference type="ARBA" id="ARBA00022737"/>
    </source>
</evidence>
<feature type="domain" description="EF-hand" evidence="4">
    <location>
        <begin position="25"/>
        <end position="60"/>
    </location>
</feature>
<dbReference type="SMART" id="SM00054">
    <property type="entry name" value="EFh"/>
    <property type="match status" value="4"/>
</dbReference>
<dbReference type="InParanoid" id="A0A152A1Y0"/>
<evidence type="ECO:0000256" key="3">
    <source>
        <dbReference type="ARBA" id="ARBA00022837"/>
    </source>
</evidence>
<proteinExistence type="predicted"/>
<dbReference type="Pfam" id="PF13202">
    <property type="entry name" value="EF-hand_5"/>
    <property type="match status" value="1"/>
</dbReference>
<dbReference type="FunCoup" id="A0A152A1Y0">
    <property type="interactions" value="530"/>
</dbReference>
<keyword evidence="3" id="KW-0106">Calcium</keyword>